<name>A0A8D8X150_9HEMI</name>
<organism evidence="2">
    <name type="scientific">Cacopsylla melanoneura</name>
    <dbReference type="NCBI Taxonomy" id="428564"/>
    <lineage>
        <taxon>Eukaryota</taxon>
        <taxon>Metazoa</taxon>
        <taxon>Ecdysozoa</taxon>
        <taxon>Arthropoda</taxon>
        <taxon>Hexapoda</taxon>
        <taxon>Insecta</taxon>
        <taxon>Pterygota</taxon>
        <taxon>Neoptera</taxon>
        <taxon>Paraneoptera</taxon>
        <taxon>Hemiptera</taxon>
        <taxon>Sternorrhyncha</taxon>
        <taxon>Psylloidea</taxon>
        <taxon>Psyllidae</taxon>
        <taxon>Psyllinae</taxon>
        <taxon>Cacopsylla</taxon>
    </lineage>
</organism>
<protein>
    <submittedName>
        <fullName evidence="2">Uncharacterized protein</fullName>
    </submittedName>
</protein>
<evidence type="ECO:0000256" key="1">
    <source>
        <dbReference type="SAM" id="Phobius"/>
    </source>
</evidence>
<reference evidence="2" key="1">
    <citation type="submission" date="2021-05" db="EMBL/GenBank/DDBJ databases">
        <authorList>
            <person name="Alioto T."/>
            <person name="Alioto T."/>
            <person name="Gomez Garrido J."/>
        </authorList>
    </citation>
    <scope>NUCLEOTIDE SEQUENCE</scope>
</reference>
<accession>A0A8D8X150</accession>
<keyword evidence="1" id="KW-0812">Transmembrane</keyword>
<dbReference type="AlphaFoldDB" id="A0A8D8X150"/>
<sequence>MVCSTLQHFLLMLSPLIFCVQLYIQLHYPLCTITLPIVYFLIPIALSSHLVSFSVSFLAPSSIIALSSHLVSPYLFSFHSQSLNPFPYIILLSSLYKSKPLQTSLLFSYLYFSTLIFIIFNIDFHYYSTVLILLF</sequence>
<evidence type="ECO:0000313" key="2">
    <source>
        <dbReference type="EMBL" id="CAG6677810.1"/>
    </source>
</evidence>
<keyword evidence="1" id="KW-1133">Transmembrane helix</keyword>
<feature type="transmembrane region" description="Helical" evidence="1">
    <location>
        <begin position="36"/>
        <end position="58"/>
    </location>
</feature>
<feature type="transmembrane region" description="Helical" evidence="1">
    <location>
        <begin position="78"/>
        <end position="96"/>
    </location>
</feature>
<keyword evidence="1" id="KW-0472">Membrane</keyword>
<feature type="transmembrane region" description="Helical" evidence="1">
    <location>
        <begin position="6"/>
        <end position="24"/>
    </location>
</feature>
<feature type="transmembrane region" description="Helical" evidence="1">
    <location>
        <begin position="108"/>
        <end position="127"/>
    </location>
</feature>
<proteinExistence type="predicted"/>
<dbReference type="EMBL" id="HBUF01243709">
    <property type="protein sequence ID" value="CAG6677810.1"/>
    <property type="molecule type" value="Transcribed_RNA"/>
</dbReference>